<keyword evidence="8" id="KW-1185">Reference proteome</keyword>
<protein>
    <submittedName>
        <fullName evidence="7">Serine/threonine kinase family protein</fullName>
    </submittedName>
</protein>
<reference evidence="7 8" key="1">
    <citation type="submission" date="2007-06" db="EMBL/GenBank/DDBJ databases">
        <authorList>
            <person name="Shimkets L."/>
            <person name="Ferriera S."/>
            <person name="Johnson J."/>
            <person name="Kravitz S."/>
            <person name="Beeson K."/>
            <person name="Sutton G."/>
            <person name="Rogers Y.-H."/>
            <person name="Friedman R."/>
            <person name="Frazier M."/>
            <person name="Venter J.C."/>
        </authorList>
    </citation>
    <scope>NUCLEOTIDE SEQUENCE [LARGE SCALE GENOMIC DNA]</scope>
    <source>
        <strain evidence="7 8">SIR-1</strain>
    </source>
</reference>
<dbReference type="Proteomes" id="UP000005801">
    <property type="component" value="Unassembled WGS sequence"/>
</dbReference>
<dbReference type="Gene3D" id="1.10.510.10">
    <property type="entry name" value="Transferase(Phosphotransferase) domain 1"/>
    <property type="match status" value="1"/>
</dbReference>
<dbReference type="PROSITE" id="PS50011">
    <property type="entry name" value="PROTEIN_KINASE_DOM"/>
    <property type="match status" value="1"/>
</dbReference>
<keyword evidence="3 7" id="KW-0418">Kinase</keyword>
<dbReference type="PROSITE" id="PS00108">
    <property type="entry name" value="PROTEIN_KINASE_ST"/>
    <property type="match status" value="1"/>
</dbReference>
<accession>A6G888</accession>
<feature type="binding site" evidence="5">
    <location>
        <position position="51"/>
    </location>
    <ligand>
        <name>ATP</name>
        <dbReference type="ChEBI" id="CHEBI:30616"/>
    </ligand>
</feature>
<name>A6G888_9BACT</name>
<dbReference type="STRING" id="391625.PPSIR1_01879"/>
<dbReference type="InterPro" id="IPR000719">
    <property type="entry name" value="Prot_kinase_dom"/>
</dbReference>
<keyword evidence="1" id="KW-0808">Transferase</keyword>
<organism evidence="7 8">
    <name type="scientific">Plesiocystis pacifica SIR-1</name>
    <dbReference type="NCBI Taxonomy" id="391625"/>
    <lineage>
        <taxon>Bacteria</taxon>
        <taxon>Pseudomonadati</taxon>
        <taxon>Myxococcota</taxon>
        <taxon>Polyangia</taxon>
        <taxon>Nannocystales</taxon>
        <taxon>Nannocystaceae</taxon>
        <taxon>Plesiocystis</taxon>
    </lineage>
</organism>
<dbReference type="EMBL" id="ABCS01000038">
    <property type="protein sequence ID" value="EDM77929.1"/>
    <property type="molecule type" value="Genomic_DNA"/>
</dbReference>
<dbReference type="PANTHER" id="PTHR43289:SF6">
    <property type="entry name" value="SERINE_THREONINE-PROTEIN KINASE NEKL-3"/>
    <property type="match status" value="1"/>
</dbReference>
<keyword evidence="2 5" id="KW-0547">Nucleotide-binding</keyword>
<dbReference type="AlphaFoldDB" id="A6G888"/>
<evidence type="ECO:0000256" key="2">
    <source>
        <dbReference type="ARBA" id="ARBA00022741"/>
    </source>
</evidence>
<evidence type="ECO:0000313" key="7">
    <source>
        <dbReference type="EMBL" id="EDM77929.1"/>
    </source>
</evidence>
<dbReference type="Gene3D" id="3.30.200.20">
    <property type="entry name" value="Phosphorylase Kinase, domain 1"/>
    <property type="match status" value="1"/>
</dbReference>
<evidence type="ECO:0000256" key="3">
    <source>
        <dbReference type="ARBA" id="ARBA00022777"/>
    </source>
</evidence>
<evidence type="ECO:0000256" key="1">
    <source>
        <dbReference type="ARBA" id="ARBA00022679"/>
    </source>
</evidence>
<feature type="domain" description="Protein kinase" evidence="6">
    <location>
        <begin position="22"/>
        <end position="268"/>
    </location>
</feature>
<evidence type="ECO:0000256" key="4">
    <source>
        <dbReference type="ARBA" id="ARBA00022840"/>
    </source>
</evidence>
<dbReference type="PANTHER" id="PTHR43289">
    <property type="entry name" value="MITOGEN-ACTIVATED PROTEIN KINASE KINASE KINASE 20-RELATED"/>
    <property type="match status" value="1"/>
</dbReference>
<gene>
    <name evidence="7" type="ORF">PPSIR1_01879</name>
</gene>
<dbReference type="SUPFAM" id="SSF56112">
    <property type="entry name" value="Protein kinase-like (PK-like)"/>
    <property type="match status" value="1"/>
</dbReference>
<dbReference type="GO" id="GO:0005524">
    <property type="term" value="F:ATP binding"/>
    <property type="evidence" value="ECO:0007669"/>
    <property type="project" value="UniProtKB-UniRule"/>
</dbReference>
<dbReference type="InterPro" id="IPR017441">
    <property type="entry name" value="Protein_kinase_ATP_BS"/>
</dbReference>
<evidence type="ECO:0000259" key="6">
    <source>
        <dbReference type="PROSITE" id="PS50011"/>
    </source>
</evidence>
<dbReference type="GO" id="GO:0004674">
    <property type="term" value="F:protein serine/threonine kinase activity"/>
    <property type="evidence" value="ECO:0007669"/>
    <property type="project" value="TreeGrafter"/>
</dbReference>
<evidence type="ECO:0000313" key="8">
    <source>
        <dbReference type="Proteomes" id="UP000005801"/>
    </source>
</evidence>
<dbReference type="Pfam" id="PF00069">
    <property type="entry name" value="Pkinase"/>
    <property type="match status" value="1"/>
</dbReference>
<dbReference type="InterPro" id="IPR011009">
    <property type="entry name" value="Kinase-like_dom_sf"/>
</dbReference>
<comment type="caution">
    <text evidence="7">The sequence shown here is derived from an EMBL/GenBank/DDBJ whole genome shotgun (WGS) entry which is preliminary data.</text>
</comment>
<proteinExistence type="predicted"/>
<dbReference type="eggNOG" id="COG0515">
    <property type="taxonomic scope" value="Bacteria"/>
</dbReference>
<evidence type="ECO:0000256" key="5">
    <source>
        <dbReference type="PROSITE-ProRule" id="PRU10141"/>
    </source>
</evidence>
<keyword evidence="4 5" id="KW-0067">ATP-binding</keyword>
<sequence length="438" mass="47652">MDGPFGNESGTWERATLVANRYRIFGHLGQGAGGSVYRALDRTLGRPVALKLLQPGELGEAGREAQLLAQVGHRNVVKVHDHGCSDGLEFLVLELIEGERLDEWLGQRPSPSAILERFIEAGRGLVAVHEAGLSHRDFKPSNVMLAEDGRVVVIDFGLARPIDAFAGRGPQLLAEGTLAYMAPECIAGHESDARSDQFSFCVALWESLTGRNPFRGSDPLSRYRAMRSGPQGSVEGIPRHMVSALRRGMSFEPASRFATLAELLEELTRPGSTIGRSMRRPALTSLALAATFMLCWGLAPESPNIDVAQSDYDPRVDAAMVILESAARRAEDGDGDMAWTDSQLAREMLLESASPGAEAYCEFGKQLIPIGDTLVEGGSYEQGRMMYAMAIKHAEDCGESTEVLDGKKMTARNLDLLEAGVEISDVRADRPRDIRRVD</sequence>
<dbReference type="CDD" id="cd14014">
    <property type="entry name" value="STKc_PknB_like"/>
    <property type="match status" value="1"/>
</dbReference>
<dbReference type="InterPro" id="IPR008271">
    <property type="entry name" value="Ser/Thr_kinase_AS"/>
</dbReference>
<dbReference type="PROSITE" id="PS00107">
    <property type="entry name" value="PROTEIN_KINASE_ATP"/>
    <property type="match status" value="1"/>
</dbReference>